<gene>
    <name evidence="1" type="ORF">GP480_01495</name>
</gene>
<evidence type="ECO:0000313" key="1">
    <source>
        <dbReference type="EMBL" id="QHD65130.1"/>
    </source>
</evidence>
<protein>
    <submittedName>
        <fullName evidence="1">Uncharacterized protein</fullName>
    </submittedName>
</protein>
<accession>A0A6P1GA05</accession>
<keyword evidence="2" id="KW-1185">Reference proteome</keyword>
<reference evidence="1 2" key="1">
    <citation type="journal article" date="2020" name="MBio">
        <title>Erratum for Teymournejad et al., 'Isolation and Molecular Analysis of a Novel Neorickettsia Species That Causes Potomac Horse Fever'.</title>
        <authorList>
            <person name="Teymournejad O."/>
            <person name="Lin M."/>
            <person name="Bekebrede H."/>
            <person name="Kamr A."/>
            <person name="Toribio R.E."/>
            <person name="Arroyo L.G."/>
            <person name="Baird J.D."/>
            <person name="Rikihisa Y."/>
        </authorList>
    </citation>
    <scope>NUCLEOTIDE SEQUENCE [LARGE SCALE GENOMIC DNA]</scope>
    <source>
        <strain evidence="1 2">Fin17</strain>
    </source>
</reference>
<organism evidence="1 2">
    <name type="scientific">Neorickettsia findlayensis</name>
    <dbReference type="NCBI Taxonomy" id="2686014"/>
    <lineage>
        <taxon>Bacteria</taxon>
        <taxon>Pseudomonadati</taxon>
        <taxon>Pseudomonadota</taxon>
        <taxon>Alphaproteobacteria</taxon>
        <taxon>Rickettsiales</taxon>
        <taxon>Anaplasmataceae</taxon>
        <taxon>Neorickettsia</taxon>
    </lineage>
</organism>
<proteinExistence type="predicted"/>
<reference evidence="1 2" key="2">
    <citation type="journal article" date="2020" name="MBio">
        <title>Isolation and Molecular Analysis of a Novel Neorickettsia Species That Causes Potomac Horse Fever.</title>
        <authorList>
            <person name="Teymournejad O."/>
            <person name="Lin M."/>
            <person name="Bekebrede H."/>
            <person name="Kamr A."/>
            <person name="Toribio R.E."/>
            <person name="Arroyo L.G."/>
            <person name="Baird J.D."/>
            <person name="Rikihisa Y."/>
        </authorList>
    </citation>
    <scope>NUCLEOTIDE SEQUENCE [LARGE SCALE GENOMIC DNA]</scope>
    <source>
        <strain evidence="1 2">Fin17</strain>
    </source>
</reference>
<sequence length="246" mass="27978">MPRVFSGREKGKIIQFLGHPNLLQLFSDYIFIKDDVVEKLAIEENDESINAIFLLLFADVFVKQKNGICDVFSMTVLNYAGPKNEGFFVGKEKYLFKGLLKLVAEEFFLPPMGVVLHKKVRSFAELFDVVLGDDPTSAGASNDKEAPVQICFKVLSQLSRYQDAVDTSEGFDYTGTLHNLTKLYEAIREGSISLQEFYLCYENGMLSTLHSSTLLSETKNFLHRIPGSKLFMYGVKYFTNWIKSIW</sequence>
<dbReference type="RefSeq" id="WP_160095234.1">
    <property type="nucleotide sequence ID" value="NZ_CP047224.1"/>
</dbReference>
<dbReference type="AlphaFoldDB" id="A0A6P1GA05"/>
<dbReference type="KEGG" id="nef:GP480_01495"/>
<dbReference type="EMBL" id="CP047224">
    <property type="protein sequence ID" value="QHD65130.1"/>
    <property type="molecule type" value="Genomic_DNA"/>
</dbReference>
<dbReference type="Proteomes" id="UP000464912">
    <property type="component" value="Chromosome"/>
</dbReference>
<evidence type="ECO:0000313" key="2">
    <source>
        <dbReference type="Proteomes" id="UP000464912"/>
    </source>
</evidence>
<name>A0A6P1GA05_9RICK</name>